<name>A0A0F8Z889_9ZZZZ</name>
<proteinExistence type="predicted"/>
<comment type="caution">
    <text evidence="1">The sequence shown here is derived from an EMBL/GenBank/DDBJ whole genome shotgun (WGS) entry which is preliminary data.</text>
</comment>
<dbReference type="Gene3D" id="3.90.25.10">
    <property type="entry name" value="UDP-galactose 4-epimerase, domain 1"/>
    <property type="match status" value="1"/>
</dbReference>
<sequence length="63" mass="7718">MIDHKHLVDLGYEPTHDVEHEIRIMLNDLMKYKDRIEARKEALIPDIRWDGRREKVEYLESEK</sequence>
<gene>
    <name evidence="1" type="ORF">LCGC14_2728270</name>
</gene>
<reference evidence="1" key="1">
    <citation type="journal article" date="2015" name="Nature">
        <title>Complex archaea that bridge the gap between prokaryotes and eukaryotes.</title>
        <authorList>
            <person name="Spang A."/>
            <person name="Saw J.H."/>
            <person name="Jorgensen S.L."/>
            <person name="Zaremba-Niedzwiedzka K."/>
            <person name="Martijn J."/>
            <person name="Lind A.E."/>
            <person name="van Eijk R."/>
            <person name="Schleper C."/>
            <person name="Guy L."/>
            <person name="Ettema T.J."/>
        </authorList>
    </citation>
    <scope>NUCLEOTIDE SEQUENCE</scope>
</reference>
<evidence type="ECO:0000313" key="1">
    <source>
        <dbReference type="EMBL" id="KKK89918.1"/>
    </source>
</evidence>
<accession>A0A0F8Z889</accession>
<organism evidence="1">
    <name type="scientific">marine sediment metagenome</name>
    <dbReference type="NCBI Taxonomy" id="412755"/>
    <lineage>
        <taxon>unclassified sequences</taxon>
        <taxon>metagenomes</taxon>
        <taxon>ecological metagenomes</taxon>
    </lineage>
</organism>
<dbReference type="AlphaFoldDB" id="A0A0F8Z889"/>
<dbReference type="EMBL" id="LAZR01049321">
    <property type="protein sequence ID" value="KKK89918.1"/>
    <property type="molecule type" value="Genomic_DNA"/>
</dbReference>
<protein>
    <submittedName>
        <fullName evidence="1">Uncharacterized protein</fullName>
    </submittedName>
</protein>